<reference evidence="1" key="1">
    <citation type="submission" date="2022-11" db="EMBL/GenBank/DDBJ databases">
        <authorList>
            <person name="Petersen C."/>
        </authorList>
    </citation>
    <scope>NUCLEOTIDE SEQUENCE</scope>
    <source>
        <strain evidence="1">IBT 30761</strain>
    </source>
</reference>
<dbReference type="Proteomes" id="UP001149074">
    <property type="component" value="Unassembled WGS sequence"/>
</dbReference>
<dbReference type="EMBL" id="JAPQKI010000005">
    <property type="protein sequence ID" value="KAJ5098499.1"/>
    <property type="molecule type" value="Genomic_DNA"/>
</dbReference>
<evidence type="ECO:0000313" key="1">
    <source>
        <dbReference type="EMBL" id="KAJ5098499.1"/>
    </source>
</evidence>
<dbReference type="AlphaFoldDB" id="A0A9W9FE55"/>
<dbReference type="RefSeq" id="XP_056474153.1">
    <property type="nucleotide sequence ID" value="XM_056617994.1"/>
</dbReference>
<gene>
    <name evidence="1" type="ORF">N7532_005500</name>
</gene>
<protein>
    <submittedName>
        <fullName evidence="1">Uncharacterized protein</fullName>
    </submittedName>
</protein>
<accession>A0A9W9FE55</accession>
<proteinExistence type="predicted"/>
<reference evidence="1" key="2">
    <citation type="journal article" date="2023" name="IMA Fungus">
        <title>Comparative genomic study of the Penicillium genus elucidates a diverse pangenome and 15 lateral gene transfer events.</title>
        <authorList>
            <person name="Petersen C."/>
            <person name="Sorensen T."/>
            <person name="Nielsen M.R."/>
            <person name="Sondergaard T.E."/>
            <person name="Sorensen J.L."/>
            <person name="Fitzpatrick D.A."/>
            <person name="Frisvad J.C."/>
            <person name="Nielsen K.L."/>
        </authorList>
    </citation>
    <scope>NUCLEOTIDE SEQUENCE</scope>
    <source>
        <strain evidence="1">IBT 30761</strain>
    </source>
</reference>
<sequence>MAGVSSPLRDMARTAWRQAEGEGVGENKEGRVWNFQVNKVEVRTLRRLEELGRDRENRSRWGPRVKDLQIEIQPNHGGTDGRIGSAARTSGWFCLFQGHGLGGCTPPAAIPI</sequence>
<keyword evidence="2" id="KW-1185">Reference proteome</keyword>
<evidence type="ECO:0000313" key="2">
    <source>
        <dbReference type="Proteomes" id="UP001149074"/>
    </source>
</evidence>
<name>A0A9W9FE55_9EURO</name>
<comment type="caution">
    <text evidence="1">The sequence shown here is derived from an EMBL/GenBank/DDBJ whole genome shotgun (WGS) entry which is preliminary data.</text>
</comment>
<organism evidence="1 2">
    <name type="scientific">Penicillium argentinense</name>
    <dbReference type="NCBI Taxonomy" id="1131581"/>
    <lineage>
        <taxon>Eukaryota</taxon>
        <taxon>Fungi</taxon>
        <taxon>Dikarya</taxon>
        <taxon>Ascomycota</taxon>
        <taxon>Pezizomycotina</taxon>
        <taxon>Eurotiomycetes</taxon>
        <taxon>Eurotiomycetidae</taxon>
        <taxon>Eurotiales</taxon>
        <taxon>Aspergillaceae</taxon>
        <taxon>Penicillium</taxon>
    </lineage>
</organism>
<dbReference type="GeneID" id="81356973"/>